<accession>A0A286BTU8</accession>
<dbReference type="AlphaFoldDB" id="A0A286BTU8"/>
<proteinExistence type="predicted"/>
<reference evidence="2" key="1">
    <citation type="submission" date="2017-09" db="EMBL/GenBank/DDBJ databases">
        <authorList>
            <person name="Varghese N."/>
            <person name="Submissions S."/>
        </authorList>
    </citation>
    <scope>NUCLEOTIDE SEQUENCE [LARGE SCALE GENOMIC DNA]</scope>
    <source>
        <strain evidence="2">JKS000234</strain>
    </source>
</reference>
<organism evidence="1 2">
    <name type="scientific">Candidatus Pantoea floridensis</name>
    <dbReference type="NCBI Taxonomy" id="1938870"/>
    <lineage>
        <taxon>Bacteria</taxon>
        <taxon>Pseudomonadati</taxon>
        <taxon>Pseudomonadota</taxon>
        <taxon>Gammaproteobacteria</taxon>
        <taxon>Enterobacterales</taxon>
        <taxon>Erwiniaceae</taxon>
        <taxon>Pantoea</taxon>
    </lineage>
</organism>
<dbReference type="Proteomes" id="UP000219271">
    <property type="component" value="Unassembled WGS sequence"/>
</dbReference>
<name>A0A286BTU8_9GAMM</name>
<sequence length="155" mass="18179">MKKPLSHYELFLCLEESILKAHSLDEYGINSFQRQHIKHRAFFLMKFDVLLDLYRKSNNSKADHLHGKNAAIVMCCEKLRISPIEAKKFSLDDIITTLHTDINNLNLASEVMDDIRNPYQSDIPEMEYSQHQLGSFIDAEWDPELRYRLTSRASY</sequence>
<keyword evidence="2" id="KW-1185">Reference proteome</keyword>
<gene>
    <name evidence="1" type="ORF">SAMN06273570_1943</name>
</gene>
<dbReference type="InterPro" id="IPR059241">
    <property type="entry name" value="SfIV_phage_associated"/>
</dbReference>
<evidence type="ECO:0000313" key="1">
    <source>
        <dbReference type="EMBL" id="SOD37583.1"/>
    </source>
</evidence>
<evidence type="ECO:0000313" key="2">
    <source>
        <dbReference type="Proteomes" id="UP000219271"/>
    </source>
</evidence>
<dbReference type="EMBL" id="OCMY01000001">
    <property type="protein sequence ID" value="SOD37583.1"/>
    <property type="molecule type" value="Genomic_DNA"/>
</dbReference>
<protein>
    <submittedName>
        <fullName evidence="1">Uncharacterized protein</fullName>
    </submittedName>
</protein>
<dbReference type="NCBIfam" id="NF033230">
    <property type="entry name" value="phage_region_01"/>
    <property type="match status" value="1"/>
</dbReference>
<dbReference type="RefSeq" id="WP_176519144.1">
    <property type="nucleotide sequence ID" value="NZ_OCMY01000001.1"/>
</dbReference>